<evidence type="ECO:0000313" key="2">
    <source>
        <dbReference type="EMBL" id="NKZ08834.1"/>
    </source>
</evidence>
<sequence>MQEKYLSWRKARRSEARGHCIEVTLTTDRQAIGVRDSKALSLDPRRDFR</sequence>
<reference evidence="2 3" key="1">
    <citation type="submission" date="2020-04" db="EMBL/GenBank/DDBJ databases">
        <title>MicrobeNet Type strains.</title>
        <authorList>
            <person name="Nicholson A.C."/>
        </authorList>
    </citation>
    <scope>NUCLEOTIDE SEQUENCE [LARGE SCALE GENOMIC DNA]</scope>
    <source>
        <strain evidence="2 3">ATCC BAA-277</strain>
    </source>
</reference>
<accession>A0A846ZDI4</accession>
<dbReference type="EMBL" id="JAAXPI010000101">
    <property type="protein sequence ID" value="NKZ08834.1"/>
    <property type="molecule type" value="Genomic_DNA"/>
</dbReference>
<protein>
    <submittedName>
        <fullName evidence="2">DUF397 domain-containing protein</fullName>
    </submittedName>
</protein>
<gene>
    <name evidence="2" type="ORF">HGB48_34600</name>
</gene>
<proteinExistence type="predicted"/>
<feature type="domain" description="DUF397" evidence="1">
    <location>
        <begin position="7"/>
        <end position="39"/>
    </location>
</feature>
<dbReference type="RefSeq" id="WP_168444858.1">
    <property type="nucleotide sequence ID" value="NZ_JAAXPI010000101.1"/>
</dbReference>
<comment type="caution">
    <text evidence="2">The sequence shown here is derived from an EMBL/GenBank/DDBJ whole genome shotgun (WGS) entry which is preliminary data.</text>
</comment>
<dbReference type="AlphaFoldDB" id="A0A846ZDI4"/>
<dbReference type="Pfam" id="PF04149">
    <property type="entry name" value="DUF397"/>
    <property type="match status" value="1"/>
</dbReference>
<dbReference type="Proteomes" id="UP000579250">
    <property type="component" value="Unassembled WGS sequence"/>
</dbReference>
<evidence type="ECO:0000313" key="3">
    <source>
        <dbReference type="Proteomes" id="UP000579250"/>
    </source>
</evidence>
<organism evidence="2 3">
    <name type="scientific">Actinomadura latina</name>
    <dbReference type="NCBI Taxonomy" id="163603"/>
    <lineage>
        <taxon>Bacteria</taxon>
        <taxon>Bacillati</taxon>
        <taxon>Actinomycetota</taxon>
        <taxon>Actinomycetes</taxon>
        <taxon>Streptosporangiales</taxon>
        <taxon>Thermomonosporaceae</taxon>
        <taxon>Actinomadura</taxon>
    </lineage>
</organism>
<evidence type="ECO:0000259" key="1">
    <source>
        <dbReference type="Pfam" id="PF04149"/>
    </source>
</evidence>
<dbReference type="InterPro" id="IPR007278">
    <property type="entry name" value="DUF397"/>
</dbReference>
<keyword evidence="3" id="KW-1185">Reference proteome</keyword>
<name>A0A846ZDI4_9ACTN</name>